<evidence type="ECO:0000256" key="1">
    <source>
        <dbReference type="SAM" id="SignalP"/>
    </source>
</evidence>
<dbReference type="RefSeq" id="WP_257512522.1">
    <property type="nucleotide sequence ID" value="NZ_JANKHG010000018.1"/>
</dbReference>
<dbReference type="InterPro" id="IPR029058">
    <property type="entry name" value="AB_hydrolase_fold"/>
</dbReference>
<dbReference type="InterPro" id="IPR002918">
    <property type="entry name" value="Lipase_EstA/Esterase_EstB"/>
</dbReference>
<dbReference type="EMBL" id="JANKHG010000018">
    <property type="protein sequence ID" value="MCR2747301.1"/>
    <property type="molecule type" value="Genomic_DNA"/>
</dbReference>
<accession>A0ABT1XKB5</accession>
<dbReference type="PANTHER" id="PTHR32015">
    <property type="entry name" value="FASTING INDUCED LIPASE"/>
    <property type="match status" value="1"/>
</dbReference>
<organism evidence="2 3">
    <name type="scientific">Limnobacter parvus</name>
    <dbReference type="NCBI Taxonomy" id="2939690"/>
    <lineage>
        <taxon>Bacteria</taxon>
        <taxon>Pseudomonadati</taxon>
        <taxon>Pseudomonadota</taxon>
        <taxon>Betaproteobacteria</taxon>
        <taxon>Burkholderiales</taxon>
        <taxon>Burkholderiaceae</taxon>
        <taxon>Limnobacter</taxon>
    </lineage>
</organism>
<dbReference type="PANTHER" id="PTHR32015:SF1">
    <property type="entry name" value="LIPASE"/>
    <property type="match status" value="1"/>
</dbReference>
<feature type="signal peptide" evidence="1">
    <location>
        <begin position="1"/>
        <end position="23"/>
    </location>
</feature>
<proteinExistence type="predicted"/>
<comment type="caution">
    <text evidence="2">The sequence shown here is derived from an EMBL/GenBank/DDBJ whole genome shotgun (WGS) entry which is preliminary data.</text>
</comment>
<name>A0ABT1XKB5_9BURK</name>
<evidence type="ECO:0000313" key="2">
    <source>
        <dbReference type="EMBL" id="MCR2747301.1"/>
    </source>
</evidence>
<feature type="chain" id="PRO_5047175480" evidence="1">
    <location>
        <begin position="24"/>
        <end position="253"/>
    </location>
</feature>
<dbReference type="Pfam" id="PF01674">
    <property type="entry name" value="Lipase_2"/>
    <property type="match status" value="1"/>
</dbReference>
<dbReference type="SUPFAM" id="SSF53474">
    <property type="entry name" value="alpha/beta-Hydrolases"/>
    <property type="match status" value="1"/>
</dbReference>
<dbReference type="Proteomes" id="UP001165267">
    <property type="component" value="Unassembled WGS sequence"/>
</dbReference>
<keyword evidence="3" id="KW-1185">Reference proteome</keyword>
<evidence type="ECO:0000313" key="3">
    <source>
        <dbReference type="Proteomes" id="UP001165267"/>
    </source>
</evidence>
<protein>
    <submittedName>
        <fullName evidence="2">Lipase family protein</fullName>
    </submittedName>
</protein>
<sequence length="253" mass="27088">MRLLSLTMGMGLFCLLQSGTALSDDSLGLPGIVNVSCANSNYSPVVLVHGTFANARRAYSTVAPVLKENGFCLYALNYGRQGGYGVNGTADIEASLLEVTQFIGTVLQETGAKKVSVIGHSQGGLLAFLASNTPEFADRIDRIIAVAPSLRGTDRISPKVSSVHCPACVQLGSKSDFMTDLQNRRLNQAGLRALVLATKDDLVVTPVESQFLDEPGVINLYLQDRFPNLRASHSGLLHVPQAVALIKEFLIQE</sequence>
<gene>
    <name evidence="2" type="ORF">NSP04_11630</name>
</gene>
<dbReference type="Gene3D" id="3.40.50.1820">
    <property type="entry name" value="alpha/beta hydrolase"/>
    <property type="match status" value="1"/>
</dbReference>
<reference evidence="2" key="1">
    <citation type="submission" date="2022-07" db="EMBL/GenBank/DDBJ databases">
        <authorList>
            <person name="Xamxidin M."/>
        </authorList>
    </citation>
    <scope>NUCLEOTIDE SEQUENCE</scope>
    <source>
        <strain evidence="2">YS8-69</strain>
    </source>
</reference>
<keyword evidence="1" id="KW-0732">Signal</keyword>